<dbReference type="Pfam" id="PF00753">
    <property type="entry name" value="Lactamase_B"/>
    <property type="match status" value="1"/>
</dbReference>
<evidence type="ECO:0000256" key="4">
    <source>
        <dbReference type="ARBA" id="ARBA00022833"/>
    </source>
</evidence>
<protein>
    <submittedName>
        <fullName evidence="6">Glyoxylase, beta-lactamase superfamily II</fullName>
    </submittedName>
</protein>
<dbReference type="PANTHER" id="PTHR46233:SF3">
    <property type="entry name" value="HYDROXYACYLGLUTATHIONE HYDROLASE GLOC"/>
    <property type="match status" value="1"/>
</dbReference>
<reference evidence="7" key="1">
    <citation type="submission" date="2017-06" db="EMBL/GenBank/DDBJ databases">
        <authorList>
            <person name="Varghese N."/>
            <person name="Submissions S."/>
        </authorList>
    </citation>
    <scope>NUCLEOTIDE SEQUENCE [LARGE SCALE GENOMIC DNA]</scope>
    <source>
        <strain evidence="7">SCA</strain>
    </source>
</reference>
<dbReference type="InterPro" id="IPR001279">
    <property type="entry name" value="Metallo-B-lactamas"/>
</dbReference>
<organism evidence="6 7">
    <name type="scientific">Anaerovirgula multivorans</name>
    <dbReference type="NCBI Taxonomy" id="312168"/>
    <lineage>
        <taxon>Bacteria</taxon>
        <taxon>Bacillati</taxon>
        <taxon>Bacillota</taxon>
        <taxon>Clostridia</taxon>
        <taxon>Peptostreptococcales</taxon>
        <taxon>Natronincolaceae</taxon>
        <taxon>Anaerovirgula</taxon>
    </lineage>
</organism>
<evidence type="ECO:0000256" key="1">
    <source>
        <dbReference type="ARBA" id="ARBA00001947"/>
    </source>
</evidence>
<comment type="cofactor">
    <cofactor evidence="1">
        <name>Zn(2+)</name>
        <dbReference type="ChEBI" id="CHEBI:29105"/>
    </cofactor>
</comment>
<dbReference type="InterPro" id="IPR051453">
    <property type="entry name" value="MBL_Glyoxalase_II"/>
</dbReference>
<sequence>MFLQRMAVGVYGANCYILGDDKTNEAAVIDPGGDAKEILTMLEDNGLQLKYILLTHGHGDHIGGLQELKEKTNAPVYMHKDDHYLLQDKNRNYSAMMGGPVIEMSADAFLTDGEGLELGELKLKVIYTPGHTQGGICIHVNDSVFTGDTLFANSIGRTDLDGGNYELIIRSIKEKLMVLDDDTTVFPGHGPASKIGIEKVTNPYIK</sequence>
<evidence type="ECO:0000256" key="2">
    <source>
        <dbReference type="ARBA" id="ARBA00022723"/>
    </source>
</evidence>
<name>A0A239DML2_9FIRM</name>
<gene>
    <name evidence="6" type="ORF">SAMN05446037_100849</name>
</gene>
<dbReference type="AlphaFoldDB" id="A0A239DML2"/>
<dbReference type="SUPFAM" id="SSF56281">
    <property type="entry name" value="Metallo-hydrolase/oxidoreductase"/>
    <property type="match status" value="1"/>
</dbReference>
<dbReference type="GO" id="GO:0046872">
    <property type="term" value="F:metal ion binding"/>
    <property type="evidence" value="ECO:0007669"/>
    <property type="project" value="UniProtKB-KW"/>
</dbReference>
<keyword evidence="3" id="KW-0378">Hydrolase</keyword>
<keyword evidence="7" id="KW-1185">Reference proteome</keyword>
<dbReference type="SMART" id="SM00849">
    <property type="entry name" value="Lactamase_B"/>
    <property type="match status" value="1"/>
</dbReference>
<dbReference type="Proteomes" id="UP000198304">
    <property type="component" value="Unassembled WGS sequence"/>
</dbReference>
<dbReference type="OrthoDB" id="9802248at2"/>
<evidence type="ECO:0000313" key="7">
    <source>
        <dbReference type="Proteomes" id="UP000198304"/>
    </source>
</evidence>
<evidence type="ECO:0000259" key="5">
    <source>
        <dbReference type="SMART" id="SM00849"/>
    </source>
</evidence>
<feature type="domain" description="Metallo-beta-lactamase" evidence="5">
    <location>
        <begin position="12"/>
        <end position="189"/>
    </location>
</feature>
<dbReference type="CDD" id="cd06262">
    <property type="entry name" value="metallo-hydrolase-like_MBL-fold"/>
    <property type="match status" value="1"/>
</dbReference>
<dbReference type="RefSeq" id="WP_089282732.1">
    <property type="nucleotide sequence ID" value="NZ_FZOJ01000008.1"/>
</dbReference>
<evidence type="ECO:0000313" key="6">
    <source>
        <dbReference type="EMBL" id="SNS33730.1"/>
    </source>
</evidence>
<proteinExistence type="predicted"/>
<evidence type="ECO:0000256" key="3">
    <source>
        <dbReference type="ARBA" id="ARBA00022801"/>
    </source>
</evidence>
<dbReference type="InterPro" id="IPR036866">
    <property type="entry name" value="RibonucZ/Hydroxyglut_hydro"/>
</dbReference>
<keyword evidence="4" id="KW-0862">Zinc</keyword>
<dbReference type="GO" id="GO:0016787">
    <property type="term" value="F:hydrolase activity"/>
    <property type="evidence" value="ECO:0007669"/>
    <property type="project" value="UniProtKB-KW"/>
</dbReference>
<dbReference type="PANTHER" id="PTHR46233">
    <property type="entry name" value="HYDROXYACYLGLUTATHIONE HYDROLASE GLOC"/>
    <property type="match status" value="1"/>
</dbReference>
<dbReference type="Gene3D" id="3.60.15.10">
    <property type="entry name" value="Ribonuclease Z/Hydroxyacylglutathione hydrolase-like"/>
    <property type="match status" value="1"/>
</dbReference>
<dbReference type="EMBL" id="FZOJ01000008">
    <property type="protein sequence ID" value="SNS33730.1"/>
    <property type="molecule type" value="Genomic_DNA"/>
</dbReference>
<accession>A0A239DML2</accession>
<keyword evidence="2" id="KW-0479">Metal-binding</keyword>